<dbReference type="RefSeq" id="WP_268048440.1">
    <property type="nucleotide sequence ID" value="NZ_JAPQES010000001.1"/>
</dbReference>
<evidence type="ECO:0000313" key="4">
    <source>
        <dbReference type="Proteomes" id="UP001079657"/>
    </source>
</evidence>
<protein>
    <submittedName>
        <fullName evidence="3">UxaA family hydrolase</fullName>
    </submittedName>
</protein>
<reference evidence="3" key="1">
    <citation type="submission" date="2022-12" db="EMBL/GenBank/DDBJ databases">
        <authorList>
            <person name="Wang J."/>
        </authorList>
    </citation>
    <scope>NUCLEOTIDE SEQUENCE</scope>
    <source>
        <strain evidence="3">HY-42-06</strain>
    </source>
</reference>
<dbReference type="EMBL" id="JAPQES010000001">
    <property type="protein sequence ID" value="MCY6369971.1"/>
    <property type="molecule type" value="Genomic_DNA"/>
</dbReference>
<keyword evidence="1" id="KW-0456">Lyase</keyword>
<evidence type="ECO:0000313" key="3">
    <source>
        <dbReference type="EMBL" id="MCY6369971.1"/>
    </source>
</evidence>
<dbReference type="SMART" id="SM00858">
    <property type="entry name" value="SAF"/>
    <property type="match status" value="1"/>
</dbReference>
<accession>A0ABT4CP14</accession>
<dbReference type="Proteomes" id="UP001079657">
    <property type="component" value="Unassembled WGS sequence"/>
</dbReference>
<dbReference type="GO" id="GO:0016787">
    <property type="term" value="F:hydrolase activity"/>
    <property type="evidence" value="ECO:0007669"/>
    <property type="project" value="UniProtKB-KW"/>
</dbReference>
<organism evidence="3 4">
    <name type="scientific">Clostridium ganghwense</name>
    <dbReference type="NCBI Taxonomy" id="312089"/>
    <lineage>
        <taxon>Bacteria</taxon>
        <taxon>Bacillati</taxon>
        <taxon>Bacillota</taxon>
        <taxon>Clostridia</taxon>
        <taxon>Eubacteriales</taxon>
        <taxon>Clostridiaceae</taxon>
        <taxon>Clostridium</taxon>
    </lineage>
</organism>
<evidence type="ECO:0000259" key="2">
    <source>
        <dbReference type="SMART" id="SM00858"/>
    </source>
</evidence>
<proteinExistence type="predicted"/>
<dbReference type="CDD" id="cd11613">
    <property type="entry name" value="SAF_AH_GD"/>
    <property type="match status" value="1"/>
</dbReference>
<dbReference type="InterPro" id="IPR044144">
    <property type="entry name" value="SAF_UxaA/GarD"/>
</dbReference>
<keyword evidence="4" id="KW-1185">Reference proteome</keyword>
<sequence length="111" mass="12306">MKKAIKKSNDDNVATALENIDLNEVVQIISEKNDKLGEIQAIESIPFGNKIALYDIKEGENISKYGHIIGKSIKAISKGRLVHVHNVKSNRVDIPEMAKKEIIKQMGIKVG</sequence>
<comment type="caution">
    <text evidence="3">The sequence shown here is derived from an EMBL/GenBank/DDBJ whole genome shotgun (WGS) entry which is preliminary data.</text>
</comment>
<evidence type="ECO:0000256" key="1">
    <source>
        <dbReference type="ARBA" id="ARBA00023239"/>
    </source>
</evidence>
<name>A0ABT4CP14_9CLOT</name>
<gene>
    <name evidence="3" type="ORF">OXH55_04950</name>
</gene>
<feature type="domain" description="SAF" evidence="2">
    <location>
        <begin position="11"/>
        <end position="88"/>
    </location>
</feature>
<dbReference type="Gene3D" id="2.30.130.110">
    <property type="match status" value="1"/>
</dbReference>
<dbReference type="InterPro" id="IPR013974">
    <property type="entry name" value="SAF"/>
</dbReference>
<keyword evidence="3" id="KW-0378">Hydrolase</keyword>